<feature type="transmembrane region" description="Helical" evidence="1">
    <location>
        <begin position="62"/>
        <end position="82"/>
    </location>
</feature>
<reference evidence="2 3" key="1">
    <citation type="submission" date="2006-10" db="EMBL/GenBank/DDBJ databases">
        <title>Complete sequence of chromosome of Pelobacter propionicus DSM 2379.</title>
        <authorList>
            <consortium name="US DOE Joint Genome Institute"/>
            <person name="Copeland A."/>
            <person name="Lucas S."/>
            <person name="Lapidus A."/>
            <person name="Barry K."/>
            <person name="Detter J.C."/>
            <person name="Glavina del Rio T."/>
            <person name="Hammon N."/>
            <person name="Israni S."/>
            <person name="Dalin E."/>
            <person name="Tice H."/>
            <person name="Pitluck S."/>
            <person name="Saunders E."/>
            <person name="Brettin T."/>
            <person name="Bruce D."/>
            <person name="Han C."/>
            <person name="Tapia R."/>
            <person name="Schmutz J."/>
            <person name="Larimer F."/>
            <person name="Land M."/>
            <person name="Hauser L."/>
            <person name="Kyrpides N."/>
            <person name="Kim E."/>
            <person name="Lovley D."/>
            <person name="Richardson P."/>
        </authorList>
    </citation>
    <scope>NUCLEOTIDE SEQUENCE [LARGE SCALE GENOMIC DNA]</scope>
    <source>
        <strain evidence="3">DSM 2379 / NBRC 103807 / OttBd1</strain>
    </source>
</reference>
<feature type="transmembrane region" description="Helical" evidence="1">
    <location>
        <begin position="169"/>
        <end position="189"/>
    </location>
</feature>
<feature type="transmembrane region" description="Helical" evidence="1">
    <location>
        <begin position="128"/>
        <end position="148"/>
    </location>
</feature>
<evidence type="ECO:0000313" key="3">
    <source>
        <dbReference type="Proteomes" id="UP000006732"/>
    </source>
</evidence>
<sequence>MAHSIDATGDSSVVSAKPFGLQVGAVGFAIACFIIYQVISYGVWILFADPQVGVWKFYPQPFGAYLFWAIMVLVFIGFNFGMHGFSSMSQPGGGILATVVTLVLGFAIPMLLIFGYGQMDPAFSATNFAGHGASGMIVLIGFYGFGIVANSMDGWPWTDAGLKQPMVGVAQLFTGFFLTFVGYIVLVYPCMASWTAPDRVVMPLPTAVGWFYSVITVWLTTVLVLDLWPYSSFKTRAGRALAAFFGNFALGTVLYFILLALLKNVLIPADALEKIGPAINLWPAQLGVWIVNILLFWALCCGNAPTSLSPAMNRIIRFIITWGLGIGAFVIYMRGFAVNVLHEAEIVPGFGGDPLTWVDLLNTVLLIFVCYFGCYGLNKKQ</sequence>
<proteinExistence type="predicted"/>
<dbReference type="eggNOG" id="ENOG502ZCEI">
    <property type="taxonomic scope" value="Bacteria"/>
</dbReference>
<feature type="transmembrane region" description="Helical" evidence="1">
    <location>
        <begin position="21"/>
        <end position="47"/>
    </location>
</feature>
<keyword evidence="1" id="KW-1133">Transmembrane helix</keyword>
<dbReference type="STRING" id="338966.Ppro_1042"/>
<accession>A1AMU7</accession>
<feature type="transmembrane region" description="Helical" evidence="1">
    <location>
        <begin position="357"/>
        <end position="377"/>
    </location>
</feature>
<feature type="transmembrane region" description="Helical" evidence="1">
    <location>
        <begin position="240"/>
        <end position="262"/>
    </location>
</feature>
<keyword evidence="1" id="KW-0472">Membrane</keyword>
<protein>
    <submittedName>
        <fullName evidence="2">Uncharacterized protein</fullName>
    </submittedName>
</protein>
<name>A1AMU7_PELPD</name>
<dbReference type="RefSeq" id="WP_011734971.1">
    <property type="nucleotide sequence ID" value="NC_008609.1"/>
</dbReference>
<keyword evidence="3" id="KW-1185">Reference proteome</keyword>
<feature type="transmembrane region" description="Helical" evidence="1">
    <location>
        <begin position="94"/>
        <end position="116"/>
    </location>
</feature>
<evidence type="ECO:0000313" key="2">
    <source>
        <dbReference type="EMBL" id="ABK98667.1"/>
    </source>
</evidence>
<feature type="transmembrane region" description="Helical" evidence="1">
    <location>
        <begin position="315"/>
        <end position="337"/>
    </location>
</feature>
<feature type="transmembrane region" description="Helical" evidence="1">
    <location>
        <begin position="209"/>
        <end position="228"/>
    </location>
</feature>
<keyword evidence="1" id="KW-0812">Transmembrane</keyword>
<dbReference type="AlphaFoldDB" id="A1AMU7"/>
<organism evidence="2 3">
    <name type="scientific">Pelobacter propionicus (strain DSM 2379 / NBRC 103807 / OttBd1)</name>
    <dbReference type="NCBI Taxonomy" id="338966"/>
    <lineage>
        <taxon>Bacteria</taxon>
        <taxon>Pseudomonadati</taxon>
        <taxon>Thermodesulfobacteriota</taxon>
        <taxon>Desulfuromonadia</taxon>
        <taxon>Desulfuromonadales</taxon>
        <taxon>Desulfuromonadaceae</taxon>
        <taxon>Pelobacter</taxon>
    </lineage>
</organism>
<gene>
    <name evidence="2" type="ordered locus">Ppro_1042</name>
</gene>
<evidence type="ECO:0000256" key="1">
    <source>
        <dbReference type="SAM" id="Phobius"/>
    </source>
</evidence>
<dbReference type="EMBL" id="CP000482">
    <property type="protein sequence ID" value="ABK98667.1"/>
    <property type="molecule type" value="Genomic_DNA"/>
</dbReference>
<dbReference type="Proteomes" id="UP000006732">
    <property type="component" value="Chromosome"/>
</dbReference>
<dbReference type="KEGG" id="ppd:Ppro_1042"/>
<dbReference type="HOGENOM" id="CLU_719386_0_0_7"/>